<dbReference type="InterPro" id="IPR033704">
    <property type="entry name" value="dUTPase_trimeric"/>
</dbReference>
<dbReference type="InterPro" id="IPR036157">
    <property type="entry name" value="dUTPase-like_sf"/>
</dbReference>
<dbReference type="AlphaFoldDB" id="X1GJ34"/>
<sequence length="143" mass="15511">ISRKYLVPPPREAEVGEGFVFRREDAIILRPHAFVVWQTKERVGTPTENPKYICFINGKSTRSRTGLVVHLSAPTIHAGWNGNITLEMANCGPLDLVLHAGDAVAQLTVAKITQSPSLDIKLTKSTTQGQTSVHGAEPNTPSS</sequence>
<feature type="non-terminal residue" evidence="4">
    <location>
        <position position="1"/>
    </location>
</feature>
<dbReference type="Pfam" id="PF22769">
    <property type="entry name" value="DCD"/>
    <property type="match status" value="1"/>
</dbReference>
<dbReference type="CDD" id="cd07557">
    <property type="entry name" value="trimeric_dUTPase"/>
    <property type="match status" value="1"/>
</dbReference>
<keyword evidence="2" id="KW-0546">Nucleotide metabolism</keyword>
<dbReference type="SUPFAM" id="SSF51283">
    <property type="entry name" value="dUTPase-like"/>
    <property type="match status" value="1"/>
</dbReference>
<gene>
    <name evidence="4" type="ORF">S03H2_23828</name>
</gene>
<dbReference type="EMBL" id="BARU01013091">
    <property type="protein sequence ID" value="GAH32983.1"/>
    <property type="molecule type" value="Genomic_DNA"/>
</dbReference>
<dbReference type="InterPro" id="IPR011962">
    <property type="entry name" value="dCTP_deaminase"/>
</dbReference>
<dbReference type="Gene3D" id="2.70.40.10">
    <property type="match status" value="1"/>
</dbReference>
<reference evidence="4" key="1">
    <citation type="journal article" date="2014" name="Front. Microbiol.">
        <title>High frequency of phylogenetically diverse reductive dehalogenase-homologous genes in deep subseafloor sedimentary metagenomes.</title>
        <authorList>
            <person name="Kawai M."/>
            <person name="Futagami T."/>
            <person name="Toyoda A."/>
            <person name="Takaki Y."/>
            <person name="Nishi S."/>
            <person name="Hori S."/>
            <person name="Arai W."/>
            <person name="Tsubouchi T."/>
            <person name="Morono Y."/>
            <person name="Uchiyama I."/>
            <person name="Ito T."/>
            <person name="Fujiyama A."/>
            <person name="Inagaki F."/>
            <person name="Takami H."/>
        </authorList>
    </citation>
    <scope>NUCLEOTIDE SEQUENCE</scope>
    <source>
        <strain evidence="4">Expedition CK06-06</strain>
    </source>
</reference>
<dbReference type="GO" id="GO:0008829">
    <property type="term" value="F:dCTP deaminase activity"/>
    <property type="evidence" value="ECO:0007669"/>
    <property type="project" value="InterPro"/>
</dbReference>
<accession>X1GJ34</accession>
<protein>
    <submittedName>
        <fullName evidence="4">Uncharacterized protein</fullName>
    </submittedName>
</protein>
<keyword evidence="1" id="KW-0378">Hydrolase</keyword>
<dbReference type="PANTHER" id="PTHR42680">
    <property type="entry name" value="DCTP DEAMINASE"/>
    <property type="match status" value="1"/>
</dbReference>
<proteinExistence type="predicted"/>
<feature type="region of interest" description="Disordered" evidence="3">
    <location>
        <begin position="123"/>
        <end position="143"/>
    </location>
</feature>
<comment type="caution">
    <text evidence="4">The sequence shown here is derived from an EMBL/GenBank/DDBJ whole genome shotgun (WGS) entry which is preliminary data.</text>
</comment>
<organism evidence="4">
    <name type="scientific">marine sediment metagenome</name>
    <dbReference type="NCBI Taxonomy" id="412755"/>
    <lineage>
        <taxon>unclassified sequences</taxon>
        <taxon>metagenomes</taxon>
        <taxon>ecological metagenomes</taxon>
    </lineage>
</organism>
<dbReference type="PANTHER" id="PTHR42680:SF3">
    <property type="entry name" value="DCTP DEAMINASE"/>
    <property type="match status" value="1"/>
</dbReference>
<evidence type="ECO:0000313" key="4">
    <source>
        <dbReference type="EMBL" id="GAH32983.1"/>
    </source>
</evidence>
<name>X1GJ34_9ZZZZ</name>
<evidence type="ECO:0000256" key="3">
    <source>
        <dbReference type="SAM" id="MobiDB-lite"/>
    </source>
</evidence>
<dbReference type="GO" id="GO:0006229">
    <property type="term" value="P:dUTP biosynthetic process"/>
    <property type="evidence" value="ECO:0007669"/>
    <property type="project" value="InterPro"/>
</dbReference>
<evidence type="ECO:0000256" key="2">
    <source>
        <dbReference type="ARBA" id="ARBA00023080"/>
    </source>
</evidence>
<evidence type="ECO:0000256" key="1">
    <source>
        <dbReference type="ARBA" id="ARBA00022801"/>
    </source>
</evidence>